<feature type="domain" description="Glucose-methanol-choline oxidoreductase N-terminal" evidence="14">
    <location>
        <begin position="297"/>
        <end position="311"/>
    </location>
</feature>
<evidence type="ECO:0000256" key="11">
    <source>
        <dbReference type="SAM" id="MobiDB-lite"/>
    </source>
</evidence>
<dbReference type="PROSITE" id="PS00624">
    <property type="entry name" value="GMC_OXRED_2"/>
    <property type="match status" value="1"/>
</dbReference>
<feature type="chain" id="PRO_5003120151" evidence="12">
    <location>
        <begin position="19"/>
        <end position="609"/>
    </location>
</feature>
<accession>D8PLU5</accession>
<dbReference type="GO" id="GO:0016614">
    <property type="term" value="F:oxidoreductase activity, acting on CH-OH group of donors"/>
    <property type="evidence" value="ECO:0007669"/>
    <property type="project" value="InterPro"/>
</dbReference>
<keyword evidence="6" id="KW-0560">Oxidoreductase</keyword>
<dbReference type="PANTHER" id="PTHR11552">
    <property type="entry name" value="GLUCOSE-METHANOL-CHOLINE GMC OXIDOREDUCTASE"/>
    <property type="match status" value="1"/>
</dbReference>
<evidence type="ECO:0000256" key="1">
    <source>
        <dbReference type="ARBA" id="ARBA00001974"/>
    </source>
</evidence>
<evidence type="ECO:0000313" key="16">
    <source>
        <dbReference type="Proteomes" id="UP000007431"/>
    </source>
</evidence>
<evidence type="ECO:0000256" key="12">
    <source>
        <dbReference type="SAM" id="SignalP"/>
    </source>
</evidence>
<gene>
    <name evidence="15" type="ORF">SCHCODRAFT_13888</name>
</gene>
<dbReference type="InParanoid" id="D8PLU5"/>
<evidence type="ECO:0000256" key="8">
    <source>
        <dbReference type="PIRSR" id="PIRSR000137-1"/>
    </source>
</evidence>
<keyword evidence="16" id="KW-1185">Reference proteome</keyword>
<dbReference type="Pfam" id="PF00732">
    <property type="entry name" value="GMC_oxred_N"/>
    <property type="match status" value="1"/>
</dbReference>
<feature type="binding site" evidence="9">
    <location>
        <position position="258"/>
    </location>
    <ligand>
        <name>FAD</name>
        <dbReference type="ChEBI" id="CHEBI:57692"/>
    </ligand>
</feature>
<dbReference type="PROSITE" id="PS00623">
    <property type="entry name" value="GMC_OXRED_1"/>
    <property type="match status" value="1"/>
</dbReference>
<dbReference type="InterPro" id="IPR007867">
    <property type="entry name" value="GMC_OxRtase_C"/>
</dbReference>
<feature type="signal peptide" evidence="12">
    <location>
        <begin position="1"/>
        <end position="18"/>
    </location>
</feature>
<dbReference type="InterPro" id="IPR000172">
    <property type="entry name" value="GMC_OxRdtase_N"/>
</dbReference>
<dbReference type="SUPFAM" id="SSF51905">
    <property type="entry name" value="FAD/NAD(P)-binding domain"/>
    <property type="match status" value="1"/>
</dbReference>
<evidence type="ECO:0000256" key="5">
    <source>
        <dbReference type="ARBA" id="ARBA00022827"/>
    </source>
</evidence>
<protein>
    <submittedName>
        <fullName evidence="15">GMC oxidoreductase</fullName>
    </submittedName>
</protein>
<evidence type="ECO:0000256" key="9">
    <source>
        <dbReference type="PIRSR" id="PIRSR000137-2"/>
    </source>
</evidence>
<dbReference type="OrthoDB" id="269227at2759"/>
<sequence>MALGALVALALFVSRSYAVTLTDGAAFAADTFDYIVVGSGSAGLTVAARLSEDPSVKVGLIEAGTTALGDDIVDVPGMFGADLGTTYDWAYTTEEQNGVPSRPWPRGKVVGGSSALNFLVWDRASKADYDVIEKLGNPGWNWDKLFNYMKKAESWTGPTSDEQSSLQASPDPSNIGSSGPISVSFGNYISKAAKSWIPALEALGIARNDNPLGGNVIGANQSPSDINPANSTRSYAAPAYYYPNEARENLVLLTGAQVTRVNFDASGDALTATGVTFVNGGSPYNATASKEVILSAGTVNTPQILELSGIGKADVLSAFGISQLLELPVGENLQEHTYTSVAFEVANGTTTLDTLRNDPSFQEEQLANWKSGAPSIYDQAVPSLGYVTLQQLVGDSNASSLIAKAQGYALSQIGSVYYPILQAQVALLADDTVGQMELIAIDGFFATNGAPEEGKEYITFLAANQHALSRGSIHIASANATDYPKINANYFDVDFDLDLQTAGTEKLLEIAKSGPYGEYVGARAVPSPDVADLRDYSKTTLSTEYHPIGTASLLPKDKGGVVDPQLKVYGTSNLRVIDASVIPIHISAHIQSTVVGIAEYGADIIKGVA</sequence>
<dbReference type="OMA" id="YLFPNQA"/>
<dbReference type="eggNOG" id="KOG1238">
    <property type="taxonomic scope" value="Eukaryota"/>
</dbReference>
<dbReference type="Gene3D" id="3.50.50.60">
    <property type="entry name" value="FAD/NAD(P)-binding domain"/>
    <property type="match status" value="1"/>
</dbReference>
<dbReference type="InterPro" id="IPR036188">
    <property type="entry name" value="FAD/NAD-bd_sf"/>
</dbReference>
<evidence type="ECO:0000313" key="15">
    <source>
        <dbReference type="EMBL" id="EFJ02785.1"/>
    </source>
</evidence>
<keyword evidence="4 12" id="KW-0732">Signal</keyword>
<comment type="cofactor">
    <cofactor evidence="1 9">
        <name>FAD</name>
        <dbReference type="ChEBI" id="CHEBI:57692"/>
    </cofactor>
</comment>
<dbReference type="RefSeq" id="XP_003037687.1">
    <property type="nucleotide sequence ID" value="XM_003037641.1"/>
</dbReference>
<dbReference type="Proteomes" id="UP000007431">
    <property type="component" value="Unassembled WGS sequence"/>
</dbReference>
<dbReference type="GO" id="GO:0050660">
    <property type="term" value="F:flavin adenine dinucleotide binding"/>
    <property type="evidence" value="ECO:0007669"/>
    <property type="project" value="InterPro"/>
</dbReference>
<keyword evidence="3 10" id="KW-0285">Flavoprotein</keyword>
<evidence type="ECO:0000259" key="14">
    <source>
        <dbReference type="PROSITE" id="PS00624"/>
    </source>
</evidence>
<keyword evidence="5 9" id="KW-0274">FAD</keyword>
<dbReference type="SUPFAM" id="SSF54373">
    <property type="entry name" value="FAD-linked reductases, C-terminal domain"/>
    <property type="match status" value="1"/>
</dbReference>
<dbReference type="Gene3D" id="3.30.560.10">
    <property type="entry name" value="Glucose Oxidase, domain 3"/>
    <property type="match status" value="1"/>
</dbReference>
<evidence type="ECO:0000259" key="13">
    <source>
        <dbReference type="PROSITE" id="PS00623"/>
    </source>
</evidence>
<dbReference type="HOGENOM" id="CLU_002865_6_0_1"/>
<dbReference type="Pfam" id="PF05199">
    <property type="entry name" value="GMC_oxred_C"/>
    <property type="match status" value="1"/>
</dbReference>
<dbReference type="GeneID" id="9585546"/>
<reference evidence="15 16" key="1">
    <citation type="journal article" date="2010" name="Nat. Biotechnol.">
        <title>Genome sequence of the model mushroom Schizophyllum commune.</title>
        <authorList>
            <person name="Ohm R.A."/>
            <person name="de Jong J.F."/>
            <person name="Lugones L.G."/>
            <person name="Aerts A."/>
            <person name="Kothe E."/>
            <person name="Stajich J.E."/>
            <person name="de Vries R.P."/>
            <person name="Record E."/>
            <person name="Levasseur A."/>
            <person name="Baker S.E."/>
            <person name="Bartholomew K.A."/>
            <person name="Coutinho P.M."/>
            <person name="Erdmann S."/>
            <person name="Fowler T.J."/>
            <person name="Gathman A.C."/>
            <person name="Lombard V."/>
            <person name="Henrissat B."/>
            <person name="Knabe N."/>
            <person name="Kuees U."/>
            <person name="Lilly W.W."/>
            <person name="Lindquist E."/>
            <person name="Lucas S."/>
            <person name="Magnuson J.K."/>
            <person name="Piumi F."/>
            <person name="Raudaskoski M."/>
            <person name="Salamov A."/>
            <person name="Schmutz J."/>
            <person name="Schwarze F.W.M.R."/>
            <person name="vanKuyk P.A."/>
            <person name="Horton J.S."/>
            <person name="Grigoriev I.V."/>
            <person name="Woesten H.A.B."/>
        </authorList>
    </citation>
    <scope>NUCLEOTIDE SEQUENCE [LARGE SCALE GENOMIC DNA]</scope>
    <source>
        <strain evidence="16">H4-8 / FGSC 9210</strain>
    </source>
</reference>
<feature type="region of interest" description="Disordered" evidence="11">
    <location>
        <begin position="156"/>
        <end position="177"/>
    </location>
</feature>
<comment type="similarity">
    <text evidence="2 10">Belongs to the GMC oxidoreductase family.</text>
</comment>
<feature type="domain" description="Glucose-methanol-choline oxidoreductase N-terminal" evidence="13">
    <location>
        <begin position="107"/>
        <end position="130"/>
    </location>
</feature>
<evidence type="ECO:0000256" key="2">
    <source>
        <dbReference type="ARBA" id="ARBA00010790"/>
    </source>
</evidence>
<evidence type="ECO:0000256" key="7">
    <source>
        <dbReference type="ARBA" id="ARBA00023180"/>
    </source>
</evidence>
<evidence type="ECO:0000256" key="3">
    <source>
        <dbReference type="ARBA" id="ARBA00022630"/>
    </source>
</evidence>
<dbReference type="KEGG" id="scm:SCHCO_02609112"/>
<keyword evidence="7" id="KW-0325">Glycoprotein</keyword>
<feature type="binding site" evidence="9">
    <location>
        <begin position="117"/>
        <end position="120"/>
    </location>
    <ligand>
        <name>FAD</name>
        <dbReference type="ChEBI" id="CHEBI:57692"/>
    </ligand>
</feature>
<evidence type="ECO:0000256" key="4">
    <source>
        <dbReference type="ARBA" id="ARBA00022729"/>
    </source>
</evidence>
<evidence type="ECO:0000256" key="10">
    <source>
        <dbReference type="RuleBase" id="RU003968"/>
    </source>
</evidence>
<feature type="active site" description="Proton donor" evidence="8">
    <location>
        <position position="546"/>
    </location>
</feature>
<dbReference type="PIRSF" id="PIRSF000137">
    <property type="entry name" value="Alcohol_oxidase"/>
    <property type="match status" value="1"/>
</dbReference>
<proteinExistence type="inferred from homology"/>
<evidence type="ECO:0000256" key="6">
    <source>
        <dbReference type="ARBA" id="ARBA00023002"/>
    </source>
</evidence>
<dbReference type="EMBL" id="GL377302">
    <property type="protein sequence ID" value="EFJ02785.1"/>
    <property type="molecule type" value="Genomic_DNA"/>
</dbReference>
<name>D8PLU5_SCHCM</name>
<dbReference type="AlphaFoldDB" id="D8PLU5"/>
<feature type="active site" description="Proton acceptor" evidence="8">
    <location>
        <position position="589"/>
    </location>
</feature>
<organism evidence="16">
    <name type="scientific">Schizophyllum commune (strain H4-8 / FGSC 9210)</name>
    <name type="common">Split gill fungus</name>
    <dbReference type="NCBI Taxonomy" id="578458"/>
    <lineage>
        <taxon>Eukaryota</taxon>
        <taxon>Fungi</taxon>
        <taxon>Dikarya</taxon>
        <taxon>Basidiomycota</taxon>
        <taxon>Agaricomycotina</taxon>
        <taxon>Agaricomycetes</taxon>
        <taxon>Agaricomycetidae</taxon>
        <taxon>Agaricales</taxon>
        <taxon>Schizophyllaceae</taxon>
        <taxon>Schizophyllum</taxon>
    </lineage>
</organism>
<dbReference type="PANTHER" id="PTHR11552:SF201">
    <property type="entry name" value="GLUCOSE-METHANOL-CHOLINE OXIDOREDUCTASE N-TERMINAL DOMAIN-CONTAINING PROTEIN"/>
    <property type="match status" value="1"/>
</dbReference>
<dbReference type="InterPro" id="IPR012132">
    <property type="entry name" value="GMC_OxRdtase"/>
</dbReference>
<dbReference type="VEuPathDB" id="FungiDB:SCHCODRAFT_02609112"/>
<feature type="binding site" evidence="9">
    <location>
        <position position="109"/>
    </location>
    <ligand>
        <name>FAD</name>
        <dbReference type="ChEBI" id="CHEBI:57692"/>
    </ligand>
</feature>